<name>A0ABP6ZAR4_9ACTN</name>
<feature type="compositionally biased region" description="Polar residues" evidence="1">
    <location>
        <begin position="39"/>
        <end position="64"/>
    </location>
</feature>
<feature type="signal peptide" evidence="2">
    <location>
        <begin position="1"/>
        <end position="27"/>
    </location>
</feature>
<evidence type="ECO:0000256" key="2">
    <source>
        <dbReference type="SAM" id="SignalP"/>
    </source>
</evidence>
<proteinExistence type="predicted"/>
<evidence type="ECO:0000313" key="4">
    <source>
        <dbReference type="Proteomes" id="UP001500630"/>
    </source>
</evidence>
<organism evidence="3 4">
    <name type="scientific">Nonomuraea rosea</name>
    <dbReference type="NCBI Taxonomy" id="638574"/>
    <lineage>
        <taxon>Bacteria</taxon>
        <taxon>Bacillati</taxon>
        <taxon>Actinomycetota</taxon>
        <taxon>Actinomycetes</taxon>
        <taxon>Streptosporangiales</taxon>
        <taxon>Streptosporangiaceae</taxon>
        <taxon>Nonomuraea</taxon>
    </lineage>
</organism>
<dbReference type="RefSeq" id="WP_345573760.1">
    <property type="nucleotide sequence ID" value="NZ_BAABDQ010000038.1"/>
</dbReference>
<sequence length="95" mass="9487">MIKRVCAVAAVVTAVAVGALPAVPAHADDDWLGPGSGGTWSWNRSGNSDSAQSGNTFGDVSSGNHGEGASTNVNNVNGVATTATNGGMTVTYIFY</sequence>
<dbReference type="EMBL" id="BAABDQ010000038">
    <property type="protein sequence ID" value="GAA3603290.1"/>
    <property type="molecule type" value="Genomic_DNA"/>
</dbReference>
<evidence type="ECO:0000256" key="1">
    <source>
        <dbReference type="SAM" id="MobiDB-lite"/>
    </source>
</evidence>
<accession>A0ABP6ZAR4</accession>
<comment type="caution">
    <text evidence="3">The sequence shown here is derived from an EMBL/GenBank/DDBJ whole genome shotgun (WGS) entry which is preliminary data.</text>
</comment>
<gene>
    <name evidence="3" type="ORF">GCM10022419_104630</name>
</gene>
<protein>
    <submittedName>
        <fullName evidence="3">Uncharacterized protein</fullName>
    </submittedName>
</protein>
<keyword evidence="4" id="KW-1185">Reference proteome</keyword>
<evidence type="ECO:0000313" key="3">
    <source>
        <dbReference type="EMBL" id="GAA3603290.1"/>
    </source>
</evidence>
<reference evidence="4" key="1">
    <citation type="journal article" date="2019" name="Int. J. Syst. Evol. Microbiol.">
        <title>The Global Catalogue of Microorganisms (GCM) 10K type strain sequencing project: providing services to taxonomists for standard genome sequencing and annotation.</title>
        <authorList>
            <consortium name="The Broad Institute Genomics Platform"/>
            <consortium name="The Broad Institute Genome Sequencing Center for Infectious Disease"/>
            <person name="Wu L."/>
            <person name="Ma J."/>
        </authorList>
    </citation>
    <scope>NUCLEOTIDE SEQUENCE [LARGE SCALE GENOMIC DNA]</scope>
    <source>
        <strain evidence="4">JCM 17326</strain>
    </source>
</reference>
<dbReference type="Proteomes" id="UP001500630">
    <property type="component" value="Unassembled WGS sequence"/>
</dbReference>
<feature type="chain" id="PRO_5046335632" evidence="2">
    <location>
        <begin position="28"/>
        <end position="95"/>
    </location>
</feature>
<keyword evidence="2" id="KW-0732">Signal</keyword>
<feature type="region of interest" description="Disordered" evidence="1">
    <location>
        <begin position="28"/>
        <end position="72"/>
    </location>
</feature>